<dbReference type="RefSeq" id="WP_369170236.1">
    <property type="nucleotide sequence ID" value="NZ_CP163439.1"/>
</dbReference>
<evidence type="ECO:0000313" key="3">
    <source>
        <dbReference type="EMBL" id="XDQ35698.1"/>
    </source>
</evidence>
<organism evidence="3">
    <name type="scientific">Streptomyces sp. R28</name>
    <dbReference type="NCBI Taxonomy" id="3238628"/>
    <lineage>
        <taxon>Bacteria</taxon>
        <taxon>Bacillati</taxon>
        <taxon>Actinomycetota</taxon>
        <taxon>Actinomycetes</taxon>
        <taxon>Kitasatosporales</taxon>
        <taxon>Streptomycetaceae</taxon>
        <taxon>Streptomyces</taxon>
    </lineage>
</organism>
<feature type="region of interest" description="Disordered" evidence="1">
    <location>
        <begin position="71"/>
        <end position="217"/>
    </location>
</feature>
<feature type="compositionally biased region" description="Basic and acidic residues" evidence="1">
    <location>
        <begin position="99"/>
        <end position="114"/>
    </location>
</feature>
<evidence type="ECO:0008006" key="4">
    <source>
        <dbReference type="Google" id="ProtNLM"/>
    </source>
</evidence>
<feature type="transmembrane region" description="Helical" evidence="2">
    <location>
        <begin position="323"/>
        <end position="341"/>
    </location>
</feature>
<reference evidence="3" key="1">
    <citation type="submission" date="2024-07" db="EMBL/GenBank/DDBJ databases">
        <authorList>
            <person name="Yu S.T."/>
        </authorList>
    </citation>
    <scope>NUCLEOTIDE SEQUENCE</scope>
    <source>
        <strain evidence="3">R28</strain>
    </source>
</reference>
<proteinExistence type="predicted"/>
<feature type="transmembrane region" description="Helical" evidence="2">
    <location>
        <begin position="242"/>
        <end position="270"/>
    </location>
</feature>
<feature type="transmembrane region" description="Helical" evidence="2">
    <location>
        <begin position="282"/>
        <end position="300"/>
    </location>
</feature>
<evidence type="ECO:0000256" key="1">
    <source>
        <dbReference type="SAM" id="MobiDB-lite"/>
    </source>
</evidence>
<accession>A0AB39PXH5</accession>
<dbReference type="EMBL" id="CP163439">
    <property type="protein sequence ID" value="XDQ35698.1"/>
    <property type="molecule type" value="Genomic_DNA"/>
</dbReference>
<protein>
    <recommendedName>
        <fullName evidence="4">Integral membrane protein</fullName>
    </recommendedName>
</protein>
<name>A0AB39PXH5_9ACTN</name>
<gene>
    <name evidence="3" type="ORF">AB5J49_21425</name>
</gene>
<dbReference type="AlphaFoldDB" id="A0AB39PXH5"/>
<keyword evidence="2" id="KW-1133">Transmembrane helix</keyword>
<sequence length="347" mass="37543">MGIESDQVVYEYLSRVGDVAQQRQLPSATRMRLVNELRGEIDRRRAKAPVDSPAAVRRIIARLGTPAEVVAAAGGPPSGGGNAAPAPQAPVTSVPVQPDSRDSQAHQAHQERPKGLRRLVPRPRPAEAPAVLDDAPPPPHFASTEDLGGSATRPDWWRVDSSPFGPGEDVPGFVGGVEIPEMLRRPPAKAETRLEKKDPAEDPALADVERADDSEAETVAPRRRRFLPRRPTLPSGRWSNPLLLLAAALLVAGAVLGNLIALLLGWLIAWGSRRLSDAETKWAVVILPGLALTAGVVWLWGRTEGRWSTPIAEGHMNDAISETWPWVLRGAAVASALFIVWRSQREK</sequence>
<keyword evidence="2" id="KW-0812">Transmembrane</keyword>
<keyword evidence="2" id="KW-0472">Membrane</keyword>
<feature type="compositionally biased region" description="Basic and acidic residues" evidence="1">
    <location>
        <begin position="181"/>
        <end position="200"/>
    </location>
</feature>
<evidence type="ECO:0000256" key="2">
    <source>
        <dbReference type="SAM" id="Phobius"/>
    </source>
</evidence>